<evidence type="ECO:0000256" key="1">
    <source>
        <dbReference type="ARBA" id="ARBA00023211"/>
    </source>
</evidence>
<dbReference type="OrthoDB" id="9800957at2"/>
<keyword evidence="2" id="KW-0067">ATP-binding</keyword>
<gene>
    <name evidence="4" type="primary">rimK</name>
    <name evidence="4" type="ORF">LFA_2736</name>
</gene>
<dbReference type="PROSITE" id="PS50975">
    <property type="entry name" value="ATP_GRASP"/>
    <property type="match status" value="1"/>
</dbReference>
<keyword evidence="5" id="KW-1185">Reference proteome</keyword>
<dbReference type="GO" id="GO:0005524">
    <property type="term" value="F:ATP binding"/>
    <property type="evidence" value="ECO:0007669"/>
    <property type="project" value="UniProtKB-UniRule"/>
</dbReference>
<dbReference type="Gene3D" id="3.30.470.20">
    <property type="entry name" value="ATP-grasp fold, B domain"/>
    <property type="match status" value="1"/>
</dbReference>
<dbReference type="GO" id="GO:0018169">
    <property type="term" value="F:ribosomal S6-glutamic acid ligase activity"/>
    <property type="evidence" value="ECO:0007669"/>
    <property type="project" value="TreeGrafter"/>
</dbReference>
<keyword evidence="2" id="KW-0547">Nucleotide-binding</keyword>
<protein>
    <submittedName>
        <fullName evidence="4">Glutathione synthase/ribosomal protein S6 modification enzyme (Glutaminyl transferase)</fullName>
    </submittedName>
</protein>
<dbReference type="HOGENOM" id="CLU_016765_0_0_6"/>
<dbReference type="InterPro" id="IPR013815">
    <property type="entry name" value="ATP_grasp_subdomain_1"/>
</dbReference>
<keyword evidence="4" id="KW-0808">Transferase</keyword>
<dbReference type="Pfam" id="PF14401">
    <property type="entry name" value="RLAN"/>
    <property type="match status" value="1"/>
</dbReference>
<dbReference type="SUPFAM" id="SSF56059">
    <property type="entry name" value="Glutathione synthetase ATP-binding domain-like"/>
    <property type="match status" value="1"/>
</dbReference>
<dbReference type="PANTHER" id="PTHR21621:SF0">
    <property type="entry name" value="BETA-CITRYLGLUTAMATE SYNTHASE B-RELATED"/>
    <property type="match status" value="1"/>
</dbReference>
<feature type="domain" description="ATP-grasp" evidence="3">
    <location>
        <begin position="286"/>
        <end position="474"/>
    </location>
</feature>
<name>A0A098G6M1_9GAMM</name>
<dbReference type="InterPro" id="IPR011761">
    <property type="entry name" value="ATP-grasp"/>
</dbReference>
<dbReference type="KEGG" id="lfa:LFA_2736"/>
<keyword evidence="1" id="KW-0464">Manganese</keyword>
<sequence length="484" mass="55854">MQTVIVTDNIKSWSFLSELAPIVHALDYLSADEYHQSKSYRVINLCQSYDYQTIGYYVSLLAQARDHKALPSVHGIQDVLNVSLSKLISQDTHEEIQHSLHDIKGNEFILSLYFGQNMAKRYATLAKQLHGLFPLPLIRFTLEKKKQWRIKSLTPLSLSDVPEHHLEFMRQAAENYLSKKRVHQWRKKQRFHDLAILVDPTEPNAPSNKKALEFFVSCGEEMGLNVDIIDKNESKSIAEYDALFIRATTSVNHHTYRLSRRAAQENLVVIDDPQSIIKCSNKVYLAELLSSHQIMTPETLFISKYDEQLPKIKFPCVLKKPDSAFSHGVVKIEDEKSLQKSLSQFFKTSDLVVIQPFIPTEFDWRIGILDNKPLFACRYFMAKGHWQIYDWHGAQEKKEGDHETLPIHAVPEAILKIALKSTRLIGDGLYGVDIKSYGDKHYVIEINDNPNIDNGLEDQILGENLYFQIMNVFLQRIRRKHGYV</sequence>
<dbReference type="GO" id="GO:0016740">
    <property type="term" value="F:transferase activity"/>
    <property type="evidence" value="ECO:0007669"/>
    <property type="project" value="UniProtKB-KW"/>
</dbReference>
<dbReference type="Gene3D" id="3.40.50.20">
    <property type="match status" value="1"/>
</dbReference>
<dbReference type="RefSeq" id="WP_045096493.1">
    <property type="nucleotide sequence ID" value="NZ_LN614827.1"/>
</dbReference>
<accession>A0A098G6M1</accession>
<evidence type="ECO:0000259" key="3">
    <source>
        <dbReference type="PROSITE" id="PS50975"/>
    </source>
</evidence>
<reference evidence="5" key="1">
    <citation type="submission" date="2014-09" db="EMBL/GenBank/DDBJ databases">
        <authorList>
            <person name="Gomez-Valero L."/>
        </authorList>
    </citation>
    <scope>NUCLEOTIDE SEQUENCE [LARGE SCALE GENOMIC DNA]</scope>
    <source>
        <strain evidence="5">ATCC700992</strain>
    </source>
</reference>
<dbReference type="GO" id="GO:0009432">
    <property type="term" value="P:SOS response"/>
    <property type="evidence" value="ECO:0007669"/>
    <property type="project" value="TreeGrafter"/>
</dbReference>
<dbReference type="GO" id="GO:0005737">
    <property type="term" value="C:cytoplasm"/>
    <property type="evidence" value="ECO:0007669"/>
    <property type="project" value="TreeGrafter"/>
</dbReference>
<dbReference type="AlphaFoldDB" id="A0A098G6M1"/>
<evidence type="ECO:0000313" key="5">
    <source>
        <dbReference type="Proteomes" id="UP000032430"/>
    </source>
</evidence>
<dbReference type="Pfam" id="PF08443">
    <property type="entry name" value="RimK"/>
    <property type="match status" value="1"/>
</dbReference>
<organism evidence="4 5">
    <name type="scientific">Legionella fallonii LLAP-10</name>
    <dbReference type="NCBI Taxonomy" id="1212491"/>
    <lineage>
        <taxon>Bacteria</taxon>
        <taxon>Pseudomonadati</taxon>
        <taxon>Pseudomonadota</taxon>
        <taxon>Gammaproteobacteria</taxon>
        <taxon>Legionellales</taxon>
        <taxon>Legionellaceae</taxon>
        <taxon>Legionella</taxon>
    </lineage>
</organism>
<proteinExistence type="predicted"/>
<dbReference type="Gene3D" id="3.30.1490.20">
    <property type="entry name" value="ATP-grasp fold, A domain"/>
    <property type="match status" value="1"/>
</dbReference>
<dbReference type="PANTHER" id="PTHR21621">
    <property type="entry name" value="RIBOSOMAL PROTEIN S6 MODIFICATION PROTEIN"/>
    <property type="match status" value="1"/>
</dbReference>
<dbReference type="Proteomes" id="UP000032430">
    <property type="component" value="Chromosome I"/>
</dbReference>
<evidence type="ECO:0000313" key="4">
    <source>
        <dbReference type="EMBL" id="CEG58102.1"/>
    </source>
</evidence>
<dbReference type="InterPro" id="IPR025839">
    <property type="entry name" value="RLAN_dom"/>
</dbReference>
<dbReference type="InterPro" id="IPR013651">
    <property type="entry name" value="ATP-grasp_RimK-type"/>
</dbReference>
<dbReference type="STRING" id="1212491.LFA_2736"/>
<evidence type="ECO:0000256" key="2">
    <source>
        <dbReference type="PROSITE-ProRule" id="PRU00409"/>
    </source>
</evidence>
<dbReference type="EMBL" id="LN614827">
    <property type="protein sequence ID" value="CEG58102.1"/>
    <property type="molecule type" value="Genomic_DNA"/>
</dbReference>
<dbReference type="GO" id="GO:0046872">
    <property type="term" value="F:metal ion binding"/>
    <property type="evidence" value="ECO:0007669"/>
    <property type="project" value="InterPro"/>
</dbReference>